<dbReference type="Gene3D" id="2.130.10.10">
    <property type="entry name" value="YVTN repeat-like/Quinoprotein amine dehydrogenase"/>
    <property type="match status" value="2"/>
</dbReference>
<dbReference type="Pfam" id="PF00400">
    <property type="entry name" value="WD40"/>
    <property type="match status" value="3"/>
</dbReference>
<evidence type="ECO:0000256" key="2">
    <source>
        <dbReference type="ARBA" id="ARBA00022737"/>
    </source>
</evidence>
<dbReference type="Proteomes" id="UP001215151">
    <property type="component" value="Unassembled WGS sequence"/>
</dbReference>
<protein>
    <recommendedName>
        <fullName evidence="5">Anaphase-promoting complex subunit 4 WD40 domain-containing protein</fullName>
    </recommendedName>
</protein>
<dbReference type="InterPro" id="IPR001680">
    <property type="entry name" value="WD40_rpt"/>
</dbReference>
<keyword evidence="4" id="KW-1185">Reference proteome</keyword>
<dbReference type="PANTHER" id="PTHR22847:SF637">
    <property type="entry name" value="WD REPEAT DOMAIN 5B"/>
    <property type="match status" value="1"/>
</dbReference>
<organism evidence="3 4">
    <name type="scientific">Trametes cubensis</name>
    <dbReference type="NCBI Taxonomy" id="1111947"/>
    <lineage>
        <taxon>Eukaryota</taxon>
        <taxon>Fungi</taxon>
        <taxon>Dikarya</taxon>
        <taxon>Basidiomycota</taxon>
        <taxon>Agaricomycotina</taxon>
        <taxon>Agaricomycetes</taxon>
        <taxon>Polyporales</taxon>
        <taxon>Polyporaceae</taxon>
        <taxon>Trametes</taxon>
    </lineage>
</organism>
<keyword evidence="2" id="KW-0677">Repeat</keyword>
<evidence type="ECO:0008006" key="5">
    <source>
        <dbReference type="Google" id="ProtNLM"/>
    </source>
</evidence>
<dbReference type="AlphaFoldDB" id="A0AAD7X5Z2"/>
<dbReference type="GO" id="GO:1990234">
    <property type="term" value="C:transferase complex"/>
    <property type="evidence" value="ECO:0007669"/>
    <property type="project" value="UniProtKB-ARBA"/>
</dbReference>
<keyword evidence="1" id="KW-0853">WD repeat</keyword>
<dbReference type="SUPFAM" id="SSF50978">
    <property type="entry name" value="WD40 repeat-like"/>
    <property type="match status" value="1"/>
</dbReference>
<evidence type="ECO:0000313" key="3">
    <source>
        <dbReference type="EMBL" id="KAJ8456948.1"/>
    </source>
</evidence>
<dbReference type="EMBL" id="JAPEVG010000614">
    <property type="protein sequence ID" value="KAJ8456948.1"/>
    <property type="molecule type" value="Genomic_DNA"/>
</dbReference>
<name>A0AAD7X5Z2_9APHY</name>
<reference evidence="3" key="1">
    <citation type="submission" date="2022-11" db="EMBL/GenBank/DDBJ databases">
        <title>Genome Sequence of Cubamyces cubensis.</title>
        <authorList>
            <person name="Buettner E."/>
        </authorList>
    </citation>
    <scope>NUCLEOTIDE SEQUENCE</scope>
    <source>
        <strain evidence="3">MPL-01</strain>
    </source>
</reference>
<dbReference type="InterPro" id="IPR036322">
    <property type="entry name" value="WD40_repeat_dom_sf"/>
</dbReference>
<evidence type="ECO:0000256" key="1">
    <source>
        <dbReference type="ARBA" id="ARBA00022574"/>
    </source>
</evidence>
<gene>
    <name evidence="3" type="ORF">ONZ51_g11817</name>
</gene>
<sequence>MRAMQWQQTEVLKNAASKLGNTLKARLNLVLGTIVLAEQRLSPTALNALLDLPAGAVRGVLPFLSAVLTFPNGDDDPTPIGVIHLSFPNFLVDPTRCTDESFLVQPRSQHTVITSKCLKLMSEELKYDILGIASESGHNCTLNSEILDLQAKTSQHLSDALQYACKYWTRHLCQAAVDEALLTALKNFCTSHLLYWLEVLSFLGCIDGALEALQSSQSLRPTDVPSLLHDCERAVRAFYPVISTSAIHMYSTLALFAPRGSHIRRLAAVDARPPPGTLSFSPDGRCIACTNMDGSIRVLNAQTGAELQVCQANPSMWKVTISFSPTGKELLLSIENGAVYVWDVTTGVKLEIGTTTTSRDHSTEGSFDMPLPPYPSNEAVDKQVAWSPNGKLVASCQRQTISLWREASLNQSDGYLLASSDDGRCQIWDARSVDWDMEAGVTLTQTLKHNSDIVTMAVSSDSRLVACGLRSGETVLWTKSDGKRVGSLPGPRPVISLMFYSNGLLAAAYKRSPFVLWDVSTGSPVKTESEGGDLAVFAPDGRHIAQATRNL</sequence>
<accession>A0AAD7X5Z2</accession>
<proteinExistence type="predicted"/>
<dbReference type="SMART" id="SM00320">
    <property type="entry name" value="WD40"/>
    <property type="match status" value="5"/>
</dbReference>
<dbReference type="InterPro" id="IPR015943">
    <property type="entry name" value="WD40/YVTN_repeat-like_dom_sf"/>
</dbReference>
<evidence type="ECO:0000313" key="4">
    <source>
        <dbReference type="Proteomes" id="UP001215151"/>
    </source>
</evidence>
<dbReference type="PANTHER" id="PTHR22847">
    <property type="entry name" value="WD40 REPEAT PROTEIN"/>
    <property type="match status" value="1"/>
</dbReference>
<comment type="caution">
    <text evidence="3">The sequence shown here is derived from an EMBL/GenBank/DDBJ whole genome shotgun (WGS) entry which is preliminary data.</text>
</comment>